<dbReference type="AlphaFoldDB" id="K1S1Y7"/>
<gene>
    <name evidence="1" type="ORF">OBE_15555</name>
</gene>
<reference evidence="1" key="1">
    <citation type="journal article" date="2013" name="Environ. Microbiol.">
        <title>Microbiota from the distal guts of lean and obese adolescents exhibit partial functional redundancy besides clear differences in community structure.</title>
        <authorList>
            <person name="Ferrer M."/>
            <person name="Ruiz A."/>
            <person name="Lanza F."/>
            <person name="Haange S.B."/>
            <person name="Oberbach A."/>
            <person name="Till H."/>
            <person name="Bargiela R."/>
            <person name="Campoy C."/>
            <person name="Segura M.T."/>
            <person name="Richter M."/>
            <person name="von Bergen M."/>
            <person name="Seifert J."/>
            <person name="Suarez A."/>
        </authorList>
    </citation>
    <scope>NUCLEOTIDE SEQUENCE</scope>
</reference>
<feature type="non-terminal residue" evidence="1">
    <location>
        <position position="38"/>
    </location>
</feature>
<name>K1S1Y7_9ZZZZ</name>
<sequence length="38" mass="4753">MYNKEHKLGKINTYSVEYRDNEKYFQKSNFQPTPDYEF</sequence>
<proteinExistence type="predicted"/>
<comment type="caution">
    <text evidence="1">The sequence shown here is derived from an EMBL/GenBank/DDBJ whole genome shotgun (WGS) entry which is preliminary data.</text>
</comment>
<evidence type="ECO:0000313" key="1">
    <source>
        <dbReference type="EMBL" id="EKC47725.1"/>
    </source>
</evidence>
<protein>
    <submittedName>
        <fullName evidence="1">Uncharacterized protein</fullName>
    </submittedName>
</protein>
<dbReference type="EMBL" id="AJWZ01010693">
    <property type="protein sequence ID" value="EKC47725.1"/>
    <property type="molecule type" value="Genomic_DNA"/>
</dbReference>
<accession>K1S1Y7</accession>
<organism evidence="1">
    <name type="scientific">human gut metagenome</name>
    <dbReference type="NCBI Taxonomy" id="408170"/>
    <lineage>
        <taxon>unclassified sequences</taxon>
        <taxon>metagenomes</taxon>
        <taxon>organismal metagenomes</taxon>
    </lineage>
</organism>